<protein>
    <recommendedName>
        <fullName evidence="2">Disease resistance R13L4/SHOC-2-like LRR domain-containing protein</fullName>
    </recommendedName>
</protein>
<keyword evidence="1" id="KW-0677">Repeat</keyword>
<accession>A0A368SA87</accession>
<evidence type="ECO:0000313" key="3">
    <source>
        <dbReference type="EMBL" id="RCV39355.1"/>
    </source>
</evidence>
<dbReference type="AlphaFoldDB" id="A0A368SA87"/>
<dbReference type="InterPro" id="IPR055414">
    <property type="entry name" value="LRR_R13L4/SHOC2-like"/>
</dbReference>
<feature type="domain" description="Disease resistance R13L4/SHOC-2-like LRR" evidence="2">
    <location>
        <begin position="9"/>
        <end position="201"/>
    </location>
</feature>
<dbReference type="SUPFAM" id="SSF52058">
    <property type="entry name" value="L domain-like"/>
    <property type="match status" value="1"/>
</dbReference>
<evidence type="ECO:0000256" key="1">
    <source>
        <dbReference type="ARBA" id="ARBA00022737"/>
    </source>
</evidence>
<dbReference type="OrthoDB" id="680362at2759"/>
<dbReference type="Gene3D" id="3.80.10.10">
    <property type="entry name" value="Ribonuclease Inhibitor"/>
    <property type="match status" value="1"/>
</dbReference>
<reference evidence="3" key="1">
    <citation type="journal article" date="2012" name="Nat. Biotechnol.">
        <title>Reference genome sequence of the model plant Setaria.</title>
        <authorList>
            <person name="Bennetzen J.L."/>
            <person name="Schmutz J."/>
            <person name="Wang H."/>
            <person name="Percifield R."/>
            <person name="Hawkins J."/>
            <person name="Pontaroli A.C."/>
            <person name="Estep M."/>
            <person name="Feng L."/>
            <person name="Vaughn J.N."/>
            <person name="Grimwood J."/>
            <person name="Jenkins J."/>
            <person name="Barry K."/>
            <person name="Lindquist E."/>
            <person name="Hellsten U."/>
            <person name="Deshpande S."/>
            <person name="Wang X."/>
            <person name="Wu X."/>
            <person name="Mitros T."/>
            <person name="Triplett J."/>
            <person name="Yang X."/>
            <person name="Ye C.Y."/>
            <person name="Mauro-Herrera M."/>
            <person name="Wang L."/>
            <person name="Li P."/>
            <person name="Sharma M."/>
            <person name="Sharma R."/>
            <person name="Ronald P.C."/>
            <person name="Panaud O."/>
            <person name="Kellogg E.A."/>
            <person name="Brutnell T.P."/>
            <person name="Doust A.N."/>
            <person name="Tuskan G.A."/>
            <person name="Rokhsar D."/>
            <person name="Devos K.M."/>
        </authorList>
    </citation>
    <scope>NUCLEOTIDE SEQUENCE [LARGE SCALE GENOMIC DNA]</scope>
    <source>
        <strain evidence="3">Yugu1</strain>
    </source>
</reference>
<name>A0A368SA87_SETIT</name>
<proteinExistence type="predicted"/>
<dbReference type="Pfam" id="PF23598">
    <property type="entry name" value="LRR_14"/>
    <property type="match status" value="1"/>
</dbReference>
<organism evidence="3">
    <name type="scientific">Setaria italica</name>
    <name type="common">Foxtail millet</name>
    <name type="synonym">Panicum italicum</name>
    <dbReference type="NCBI Taxonomy" id="4555"/>
    <lineage>
        <taxon>Eukaryota</taxon>
        <taxon>Viridiplantae</taxon>
        <taxon>Streptophyta</taxon>
        <taxon>Embryophyta</taxon>
        <taxon>Tracheophyta</taxon>
        <taxon>Spermatophyta</taxon>
        <taxon>Magnoliopsida</taxon>
        <taxon>Liliopsida</taxon>
        <taxon>Poales</taxon>
        <taxon>Poaceae</taxon>
        <taxon>PACMAD clade</taxon>
        <taxon>Panicoideae</taxon>
        <taxon>Panicodae</taxon>
        <taxon>Paniceae</taxon>
        <taxon>Cenchrinae</taxon>
        <taxon>Setaria</taxon>
    </lineage>
</organism>
<dbReference type="EMBL" id="CM003535">
    <property type="protein sequence ID" value="RCV39355.1"/>
    <property type="molecule type" value="Genomic_DNA"/>
</dbReference>
<sequence>MTSEESFATVSMPLGIQKMRNIEILSHIQVTNKDSDLFGIAQLLKLRKLGVALRGKHVKLGDTFFQIKKLHKCLRSLSIRFVGTAGTEEVDALPTLPEFIESLNICGITSGLVHSIKDRHQLAKITLSDAYLKQDDLRIIGNLDGLRGLRFQHKSYTGSELAYKKFEFQTPKLERIVWTFATMDALSGIDWLPRLKKLELNGDCDLDPIKEALEGHPNNAILVNNPHQERQPSEPR</sequence>
<evidence type="ECO:0000259" key="2">
    <source>
        <dbReference type="Pfam" id="PF23598"/>
    </source>
</evidence>
<reference evidence="3" key="2">
    <citation type="submission" date="2015-07" db="EMBL/GenBank/DDBJ databases">
        <authorList>
            <person name="Noorani M."/>
        </authorList>
    </citation>
    <scope>NUCLEOTIDE SEQUENCE</scope>
    <source>
        <strain evidence="3">Yugu1</strain>
    </source>
</reference>
<gene>
    <name evidence="3" type="ORF">SETIT_8G217100v2</name>
</gene>
<dbReference type="InterPro" id="IPR032675">
    <property type="entry name" value="LRR_dom_sf"/>
</dbReference>